<dbReference type="EMBL" id="JASNWA010000011">
    <property type="protein sequence ID" value="KAK3167744.1"/>
    <property type="molecule type" value="Genomic_DNA"/>
</dbReference>
<comment type="caution">
    <text evidence="2">The sequence shown here is derived from an EMBL/GenBank/DDBJ whole genome shotgun (WGS) entry which is preliminary data.</text>
</comment>
<evidence type="ECO:0000313" key="3">
    <source>
        <dbReference type="Proteomes" id="UP001276659"/>
    </source>
</evidence>
<dbReference type="Proteomes" id="UP001276659">
    <property type="component" value="Unassembled WGS sequence"/>
</dbReference>
<reference evidence="2" key="1">
    <citation type="submission" date="2022-11" db="EMBL/GenBank/DDBJ databases">
        <title>Chromosomal genome sequence assembly and mating type (MAT) locus characterization of the leprose asexual lichenized fungus Lepraria neglecta (Nyl.) Erichsen.</title>
        <authorList>
            <person name="Allen J.L."/>
            <person name="Pfeffer B."/>
        </authorList>
    </citation>
    <scope>NUCLEOTIDE SEQUENCE</scope>
    <source>
        <strain evidence="2">Allen 5258</strain>
    </source>
</reference>
<evidence type="ECO:0000256" key="1">
    <source>
        <dbReference type="SAM" id="MobiDB-lite"/>
    </source>
</evidence>
<protein>
    <submittedName>
        <fullName evidence="2">Uncharacterized protein</fullName>
    </submittedName>
</protein>
<organism evidence="2 3">
    <name type="scientific">Lepraria neglecta</name>
    <dbReference type="NCBI Taxonomy" id="209136"/>
    <lineage>
        <taxon>Eukaryota</taxon>
        <taxon>Fungi</taxon>
        <taxon>Dikarya</taxon>
        <taxon>Ascomycota</taxon>
        <taxon>Pezizomycotina</taxon>
        <taxon>Lecanoromycetes</taxon>
        <taxon>OSLEUM clade</taxon>
        <taxon>Lecanoromycetidae</taxon>
        <taxon>Lecanorales</taxon>
        <taxon>Lecanorineae</taxon>
        <taxon>Stereocaulaceae</taxon>
        <taxon>Lepraria</taxon>
    </lineage>
</organism>
<evidence type="ECO:0000313" key="2">
    <source>
        <dbReference type="EMBL" id="KAK3167744.1"/>
    </source>
</evidence>
<keyword evidence="3" id="KW-1185">Reference proteome</keyword>
<sequence>MIYHVKNALAWFRDGTGSHPMQALINKQQSSEDTDNDNDDDESTEDDDSAKEEDEGIEEGDESTEAGGGKSKEIYDGTKENE</sequence>
<proteinExistence type="predicted"/>
<feature type="compositionally biased region" description="Acidic residues" evidence="1">
    <location>
        <begin position="32"/>
        <end position="64"/>
    </location>
</feature>
<dbReference type="AlphaFoldDB" id="A0AAD9YX61"/>
<name>A0AAD9YX61_9LECA</name>
<feature type="region of interest" description="Disordered" evidence="1">
    <location>
        <begin position="13"/>
        <end position="82"/>
    </location>
</feature>
<accession>A0AAD9YX61</accession>
<feature type="compositionally biased region" description="Basic and acidic residues" evidence="1">
    <location>
        <begin position="70"/>
        <end position="82"/>
    </location>
</feature>
<gene>
    <name evidence="2" type="ORF">OEA41_010873</name>
</gene>